<dbReference type="EMBL" id="CP040098">
    <property type="protein sequence ID" value="QCQ21897.1"/>
    <property type="molecule type" value="Genomic_DNA"/>
</dbReference>
<dbReference type="OrthoDB" id="465636at2"/>
<keyword evidence="2" id="KW-1185">Reference proteome</keyword>
<dbReference type="Gene3D" id="3.40.50.150">
    <property type="entry name" value="Vaccinia Virus protein VP39"/>
    <property type="match status" value="1"/>
</dbReference>
<organism evidence="1 2">
    <name type="scientific">Desulfoglaeba alkanexedens ALDC</name>
    <dbReference type="NCBI Taxonomy" id="980445"/>
    <lineage>
        <taxon>Bacteria</taxon>
        <taxon>Pseudomonadati</taxon>
        <taxon>Thermodesulfobacteriota</taxon>
        <taxon>Syntrophobacteria</taxon>
        <taxon>Syntrophobacterales</taxon>
        <taxon>Syntrophobacteraceae</taxon>
        <taxon>Desulfoglaeba</taxon>
    </lineage>
</organism>
<evidence type="ECO:0000313" key="1">
    <source>
        <dbReference type="EMBL" id="QCQ21897.1"/>
    </source>
</evidence>
<proteinExistence type="predicted"/>
<protein>
    <submittedName>
        <fullName evidence="1">Methyltransferase</fullName>
    </submittedName>
</protein>
<dbReference type="KEGG" id="dax:FDQ92_06730"/>
<accession>A0A4P8L1Z5</accession>
<sequence length="254" mass="29008">MGKHQCRIIIPDLDSQVDQNEEWIYVEKDGRRLKLRLHDYGQLYKIPGLYEKIFYEELNCDSPSVVCGLLGDALRETGNPDGDLRVFDFGAGNGMVGEKIKQLGCELLVGVDILPEAKEATERDRPGLYDRYYVLNLADLEDDIRKRLESYNFNTLVTVAALGFNDIPTQAFLNAFNLLQDEAWVAFNIRDRFLSESDDTGYRQALESMINNNFEIMKETRYCHRLSLNGEELCYHAIVGRKTGNVDIASFVSN</sequence>
<reference evidence="1 2" key="2">
    <citation type="submission" date="2019-05" db="EMBL/GenBank/DDBJ databases">
        <authorList>
            <person name="Suflita J.M."/>
            <person name="Marks C.R."/>
        </authorList>
    </citation>
    <scope>NUCLEOTIDE SEQUENCE [LARGE SCALE GENOMIC DNA]</scope>
    <source>
        <strain evidence="1 2">ALDC</strain>
    </source>
</reference>
<reference evidence="1 2" key="1">
    <citation type="submission" date="2019-05" db="EMBL/GenBank/DDBJ databases">
        <title>The Complete Genome Sequence of the n-alkane-degrading Desulfoglaeba alkanexedens ALDC reveals multiple alkylsuccinate synthase gene clusters.</title>
        <authorList>
            <person name="Callaghan A.V."/>
            <person name="Davidova I.A."/>
            <person name="Duncan K.E."/>
            <person name="Morris B."/>
            <person name="McInerney M.J."/>
        </authorList>
    </citation>
    <scope>NUCLEOTIDE SEQUENCE [LARGE SCALE GENOMIC DNA]</scope>
    <source>
        <strain evidence="1 2">ALDC</strain>
    </source>
</reference>
<keyword evidence="1" id="KW-0808">Transferase</keyword>
<dbReference type="AlphaFoldDB" id="A0A4P8L1Z5"/>
<keyword evidence="1" id="KW-0489">Methyltransferase</keyword>
<evidence type="ECO:0000313" key="2">
    <source>
        <dbReference type="Proteomes" id="UP000298602"/>
    </source>
</evidence>
<dbReference type="InterPro" id="IPR029063">
    <property type="entry name" value="SAM-dependent_MTases_sf"/>
</dbReference>
<dbReference type="Proteomes" id="UP000298602">
    <property type="component" value="Chromosome"/>
</dbReference>
<dbReference type="GO" id="GO:0032259">
    <property type="term" value="P:methylation"/>
    <property type="evidence" value="ECO:0007669"/>
    <property type="project" value="UniProtKB-KW"/>
</dbReference>
<name>A0A4P8L1Z5_9BACT</name>
<dbReference type="SUPFAM" id="SSF53335">
    <property type="entry name" value="S-adenosyl-L-methionine-dependent methyltransferases"/>
    <property type="match status" value="1"/>
</dbReference>
<dbReference type="RefSeq" id="WP_137423866.1">
    <property type="nucleotide sequence ID" value="NZ_CP040098.1"/>
</dbReference>
<dbReference type="GO" id="GO:0008168">
    <property type="term" value="F:methyltransferase activity"/>
    <property type="evidence" value="ECO:0007669"/>
    <property type="project" value="UniProtKB-KW"/>
</dbReference>
<gene>
    <name evidence="1" type="ORF">FDQ92_06730</name>
</gene>